<proteinExistence type="predicted"/>
<dbReference type="Proteomes" id="UP000324800">
    <property type="component" value="Unassembled WGS sequence"/>
</dbReference>
<evidence type="ECO:0000313" key="1">
    <source>
        <dbReference type="EMBL" id="KAA6403531.1"/>
    </source>
</evidence>
<sequence>MKISHQEEIKTMKIPTMNEIDNFNPLEYEMENEIILIPSNLSQKCQVMIAIHQIIMSVIILLIQETDEKESWSQNVMKTKMMKEIMNEIMKEIMKLKYLLLFLRSNKIQFIHHDIHTHSSNFKCVCSAWSNSRLKRCPQTQNYCSDTIREENTNVTVYAD</sequence>
<organism evidence="1 2">
    <name type="scientific">Streblomastix strix</name>
    <dbReference type="NCBI Taxonomy" id="222440"/>
    <lineage>
        <taxon>Eukaryota</taxon>
        <taxon>Metamonada</taxon>
        <taxon>Preaxostyla</taxon>
        <taxon>Oxymonadida</taxon>
        <taxon>Streblomastigidae</taxon>
        <taxon>Streblomastix</taxon>
    </lineage>
</organism>
<gene>
    <name evidence="1" type="ORF">EZS28_000940</name>
</gene>
<accession>A0A5J4X8G0</accession>
<reference evidence="1 2" key="1">
    <citation type="submission" date="2019-03" db="EMBL/GenBank/DDBJ databases">
        <title>Single cell metagenomics reveals metabolic interactions within the superorganism composed of flagellate Streblomastix strix and complex community of Bacteroidetes bacteria on its surface.</title>
        <authorList>
            <person name="Treitli S.C."/>
            <person name="Kolisko M."/>
            <person name="Husnik F."/>
            <person name="Keeling P."/>
            <person name="Hampl V."/>
        </authorList>
    </citation>
    <scope>NUCLEOTIDE SEQUENCE [LARGE SCALE GENOMIC DNA]</scope>
    <source>
        <strain evidence="1">ST1C</strain>
    </source>
</reference>
<dbReference type="EMBL" id="SNRW01000089">
    <property type="protein sequence ID" value="KAA6403531.1"/>
    <property type="molecule type" value="Genomic_DNA"/>
</dbReference>
<comment type="caution">
    <text evidence="1">The sequence shown here is derived from an EMBL/GenBank/DDBJ whole genome shotgun (WGS) entry which is preliminary data.</text>
</comment>
<name>A0A5J4X8G0_9EUKA</name>
<protein>
    <submittedName>
        <fullName evidence="1">Uncharacterized protein</fullName>
    </submittedName>
</protein>
<evidence type="ECO:0000313" key="2">
    <source>
        <dbReference type="Proteomes" id="UP000324800"/>
    </source>
</evidence>
<dbReference type="AlphaFoldDB" id="A0A5J4X8G0"/>